<evidence type="ECO:0000256" key="4">
    <source>
        <dbReference type="ARBA" id="ARBA00023125"/>
    </source>
</evidence>
<evidence type="ECO:0000313" key="10">
    <source>
        <dbReference type="EMBL" id="MEK8127728.1"/>
    </source>
</evidence>
<dbReference type="InterPro" id="IPR039420">
    <property type="entry name" value="WalR-like"/>
</dbReference>
<feature type="domain" description="OmpR/PhoB-type" evidence="9">
    <location>
        <begin position="137"/>
        <end position="237"/>
    </location>
</feature>
<keyword evidence="3" id="KW-0805">Transcription regulation</keyword>
<evidence type="ECO:0000256" key="1">
    <source>
        <dbReference type="ARBA" id="ARBA00022553"/>
    </source>
</evidence>
<evidence type="ECO:0000259" key="8">
    <source>
        <dbReference type="PROSITE" id="PS50110"/>
    </source>
</evidence>
<gene>
    <name evidence="10" type="ORF">WMW72_07335</name>
</gene>
<protein>
    <submittedName>
        <fullName evidence="10">Response regulator transcription factor</fullName>
    </submittedName>
</protein>
<reference evidence="10 11" key="1">
    <citation type="submission" date="2024-04" db="EMBL/GenBank/DDBJ databases">
        <title>draft genome sequnece of Paenibacillus filicis.</title>
        <authorList>
            <person name="Kim D.-U."/>
        </authorList>
    </citation>
    <scope>NUCLEOTIDE SEQUENCE [LARGE SCALE GENOMIC DNA]</scope>
    <source>
        <strain evidence="10 11">KACC14197</strain>
    </source>
</reference>
<evidence type="ECO:0000313" key="11">
    <source>
        <dbReference type="Proteomes" id="UP001469365"/>
    </source>
</evidence>
<dbReference type="InterPro" id="IPR011006">
    <property type="entry name" value="CheY-like_superfamily"/>
</dbReference>
<dbReference type="Gene3D" id="1.10.10.10">
    <property type="entry name" value="Winged helix-like DNA-binding domain superfamily/Winged helix DNA-binding domain"/>
    <property type="match status" value="1"/>
</dbReference>
<dbReference type="Proteomes" id="UP001469365">
    <property type="component" value="Unassembled WGS sequence"/>
</dbReference>
<dbReference type="InterPro" id="IPR001789">
    <property type="entry name" value="Sig_transdc_resp-reg_receiver"/>
</dbReference>
<evidence type="ECO:0000256" key="3">
    <source>
        <dbReference type="ARBA" id="ARBA00023015"/>
    </source>
</evidence>
<proteinExistence type="predicted"/>
<dbReference type="EMBL" id="JBBPCC010000003">
    <property type="protein sequence ID" value="MEK8127728.1"/>
    <property type="molecule type" value="Genomic_DNA"/>
</dbReference>
<dbReference type="CDD" id="cd17574">
    <property type="entry name" value="REC_OmpR"/>
    <property type="match status" value="1"/>
</dbReference>
<dbReference type="PROSITE" id="PS51755">
    <property type="entry name" value="OMPR_PHOB"/>
    <property type="match status" value="1"/>
</dbReference>
<dbReference type="PANTHER" id="PTHR48111:SF52">
    <property type="entry name" value="TRANSCRIPTIONAL REGULATORY PROTEIN YVRH"/>
    <property type="match status" value="1"/>
</dbReference>
<feature type="domain" description="Response regulatory" evidence="8">
    <location>
        <begin position="7"/>
        <end position="121"/>
    </location>
</feature>
<name>A0ABU9DI39_9BACL</name>
<dbReference type="Gene3D" id="3.40.50.2300">
    <property type="match status" value="1"/>
</dbReference>
<keyword evidence="11" id="KW-1185">Reference proteome</keyword>
<dbReference type="Pfam" id="PF00072">
    <property type="entry name" value="Response_reg"/>
    <property type="match status" value="1"/>
</dbReference>
<evidence type="ECO:0000256" key="6">
    <source>
        <dbReference type="PROSITE-ProRule" id="PRU00169"/>
    </source>
</evidence>
<dbReference type="PANTHER" id="PTHR48111">
    <property type="entry name" value="REGULATOR OF RPOS"/>
    <property type="match status" value="1"/>
</dbReference>
<dbReference type="SUPFAM" id="SSF46894">
    <property type="entry name" value="C-terminal effector domain of the bipartite response regulators"/>
    <property type="match status" value="1"/>
</dbReference>
<dbReference type="InterPro" id="IPR036388">
    <property type="entry name" value="WH-like_DNA-bd_sf"/>
</dbReference>
<keyword evidence="1 6" id="KW-0597">Phosphoprotein</keyword>
<feature type="modified residue" description="4-aspartylphosphate" evidence="6">
    <location>
        <position position="57"/>
    </location>
</feature>
<evidence type="ECO:0000256" key="2">
    <source>
        <dbReference type="ARBA" id="ARBA00023012"/>
    </source>
</evidence>
<comment type="caution">
    <text evidence="10">The sequence shown here is derived from an EMBL/GenBank/DDBJ whole genome shotgun (WGS) entry which is preliminary data.</text>
</comment>
<dbReference type="InterPro" id="IPR001867">
    <property type="entry name" value="OmpR/PhoB-type_DNA-bd"/>
</dbReference>
<dbReference type="Gene3D" id="6.10.250.690">
    <property type="match status" value="1"/>
</dbReference>
<dbReference type="CDD" id="cd00383">
    <property type="entry name" value="trans_reg_C"/>
    <property type="match status" value="1"/>
</dbReference>
<feature type="DNA-binding region" description="OmpR/PhoB-type" evidence="7">
    <location>
        <begin position="137"/>
        <end position="237"/>
    </location>
</feature>
<sequence>MLLKEEKILLVDDEEGILTLLEITLKKERYQFITTCTTGQEALSLVKNQVYDVILLDIMLPDINGLELCKQIRSLTHAPIIFVTACSSDFDKLTGFGIGGDDYITKPFNPLEVVARIHSLLRRQHLLRSLPAEKIEKKELRFGPIALLPDDAILVVGEHRLECTAKELDLLLFFFRNPNRIFTSSQIYELVWKEPPQYGDEKTVAMHISKIRKKLESNPKSPEVIINLKGIGYKFVPPVQGELR</sequence>
<keyword evidence="5" id="KW-0804">Transcription</keyword>
<dbReference type="RefSeq" id="WP_341414779.1">
    <property type="nucleotide sequence ID" value="NZ_JBBPCC010000003.1"/>
</dbReference>
<accession>A0ABU9DI39</accession>
<evidence type="ECO:0000256" key="7">
    <source>
        <dbReference type="PROSITE-ProRule" id="PRU01091"/>
    </source>
</evidence>
<evidence type="ECO:0000256" key="5">
    <source>
        <dbReference type="ARBA" id="ARBA00023163"/>
    </source>
</evidence>
<dbReference type="InterPro" id="IPR016032">
    <property type="entry name" value="Sig_transdc_resp-reg_C-effctor"/>
</dbReference>
<keyword evidence="2" id="KW-0902">Two-component regulatory system</keyword>
<dbReference type="SMART" id="SM00448">
    <property type="entry name" value="REC"/>
    <property type="match status" value="1"/>
</dbReference>
<dbReference type="SMART" id="SM00862">
    <property type="entry name" value="Trans_reg_C"/>
    <property type="match status" value="1"/>
</dbReference>
<organism evidence="10 11">
    <name type="scientific">Paenibacillus filicis</name>
    <dbReference type="NCBI Taxonomy" id="669464"/>
    <lineage>
        <taxon>Bacteria</taxon>
        <taxon>Bacillati</taxon>
        <taxon>Bacillota</taxon>
        <taxon>Bacilli</taxon>
        <taxon>Bacillales</taxon>
        <taxon>Paenibacillaceae</taxon>
        <taxon>Paenibacillus</taxon>
    </lineage>
</organism>
<dbReference type="PROSITE" id="PS50110">
    <property type="entry name" value="RESPONSE_REGULATORY"/>
    <property type="match status" value="1"/>
</dbReference>
<dbReference type="SUPFAM" id="SSF52172">
    <property type="entry name" value="CheY-like"/>
    <property type="match status" value="1"/>
</dbReference>
<keyword evidence="4 7" id="KW-0238">DNA-binding</keyword>
<evidence type="ECO:0000259" key="9">
    <source>
        <dbReference type="PROSITE" id="PS51755"/>
    </source>
</evidence>
<dbReference type="Pfam" id="PF00486">
    <property type="entry name" value="Trans_reg_C"/>
    <property type="match status" value="1"/>
</dbReference>